<protein>
    <submittedName>
        <fullName evidence="5">GntR family transcriptional regulator</fullName>
    </submittedName>
</protein>
<dbReference type="Proteomes" id="UP000537260">
    <property type="component" value="Unassembled WGS sequence"/>
</dbReference>
<dbReference type="SUPFAM" id="SSF64288">
    <property type="entry name" value="Chorismate lyase-like"/>
    <property type="match status" value="1"/>
</dbReference>
<dbReference type="InterPro" id="IPR000524">
    <property type="entry name" value="Tscrpt_reg_HTH_GntR"/>
</dbReference>
<dbReference type="Gene3D" id="3.40.1410.10">
    <property type="entry name" value="Chorismate lyase-like"/>
    <property type="match status" value="1"/>
</dbReference>
<evidence type="ECO:0000313" key="5">
    <source>
        <dbReference type="EMBL" id="NYJ20890.1"/>
    </source>
</evidence>
<dbReference type="PANTHER" id="PTHR44846">
    <property type="entry name" value="MANNOSYL-D-GLYCERATE TRANSPORT/METABOLISM SYSTEM REPRESSOR MNGR-RELATED"/>
    <property type="match status" value="1"/>
</dbReference>
<dbReference type="PROSITE" id="PS50949">
    <property type="entry name" value="HTH_GNTR"/>
    <property type="match status" value="1"/>
</dbReference>
<dbReference type="PANTHER" id="PTHR44846:SF17">
    <property type="entry name" value="GNTR-FAMILY TRANSCRIPTIONAL REGULATOR"/>
    <property type="match status" value="1"/>
</dbReference>
<dbReference type="InterPro" id="IPR050679">
    <property type="entry name" value="Bact_HTH_transcr_reg"/>
</dbReference>
<dbReference type="SUPFAM" id="SSF46785">
    <property type="entry name" value="Winged helix' DNA-binding domain"/>
    <property type="match status" value="1"/>
</dbReference>
<keyword evidence="2" id="KW-0238">DNA-binding</keyword>
<evidence type="ECO:0000256" key="1">
    <source>
        <dbReference type="ARBA" id="ARBA00023015"/>
    </source>
</evidence>
<dbReference type="AlphaFoldDB" id="A0A7Z0EGM5"/>
<dbReference type="GO" id="GO:0003700">
    <property type="term" value="F:DNA-binding transcription factor activity"/>
    <property type="evidence" value="ECO:0007669"/>
    <property type="project" value="InterPro"/>
</dbReference>
<dbReference type="SMART" id="SM00345">
    <property type="entry name" value="HTH_GNTR"/>
    <property type="match status" value="1"/>
</dbReference>
<dbReference type="GO" id="GO:0003677">
    <property type="term" value="F:DNA binding"/>
    <property type="evidence" value="ECO:0007669"/>
    <property type="project" value="UniProtKB-KW"/>
</dbReference>
<evidence type="ECO:0000259" key="4">
    <source>
        <dbReference type="PROSITE" id="PS50949"/>
    </source>
</evidence>
<dbReference type="InterPro" id="IPR036388">
    <property type="entry name" value="WH-like_DNA-bd_sf"/>
</dbReference>
<accession>A0A7Z0EGM5</accession>
<dbReference type="PRINTS" id="PR00035">
    <property type="entry name" value="HTHGNTR"/>
</dbReference>
<gene>
    <name evidence="5" type="ORF">HNR05_002681</name>
</gene>
<dbReference type="InterPro" id="IPR036390">
    <property type="entry name" value="WH_DNA-bd_sf"/>
</dbReference>
<dbReference type="Gene3D" id="1.10.10.10">
    <property type="entry name" value="Winged helix-like DNA-binding domain superfamily/Winged helix DNA-binding domain"/>
    <property type="match status" value="1"/>
</dbReference>
<comment type="caution">
    <text evidence="5">The sequence shown here is derived from an EMBL/GenBank/DDBJ whole genome shotgun (WGS) entry which is preliminary data.</text>
</comment>
<evidence type="ECO:0000256" key="3">
    <source>
        <dbReference type="ARBA" id="ARBA00023163"/>
    </source>
</evidence>
<evidence type="ECO:0000256" key="2">
    <source>
        <dbReference type="ARBA" id="ARBA00023125"/>
    </source>
</evidence>
<keyword evidence="1" id="KW-0805">Transcription regulation</keyword>
<dbReference type="SMART" id="SM00866">
    <property type="entry name" value="UTRA"/>
    <property type="match status" value="1"/>
</dbReference>
<reference evidence="5 6" key="1">
    <citation type="submission" date="2020-07" db="EMBL/GenBank/DDBJ databases">
        <title>Sequencing the genomes of 1000 actinobacteria strains.</title>
        <authorList>
            <person name="Klenk H.-P."/>
        </authorList>
    </citation>
    <scope>NUCLEOTIDE SEQUENCE [LARGE SCALE GENOMIC DNA]</scope>
    <source>
        <strain evidence="5 6">LI1</strain>
    </source>
</reference>
<dbReference type="EMBL" id="JACCFM010000001">
    <property type="protein sequence ID" value="NYJ20890.1"/>
    <property type="molecule type" value="Genomic_DNA"/>
</dbReference>
<dbReference type="InterPro" id="IPR028978">
    <property type="entry name" value="Chorismate_lyase_/UTRA_dom_sf"/>
</dbReference>
<dbReference type="InterPro" id="IPR011663">
    <property type="entry name" value="UTRA"/>
</dbReference>
<organism evidence="5 6">
    <name type="scientific">Glaciibacter psychrotolerans</name>
    <dbReference type="NCBI Taxonomy" id="670054"/>
    <lineage>
        <taxon>Bacteria</taxon>
        <taxon>Bacillati</taxon>
        <taxon>Actinomycetota</taxon>
        <taxon>Actinomycetes</taxon>
        <taxon>Micrococcales</taxon>
        <taxon>Microbacteriaceae</taxon>
        <taxon>Glaciibacter</taxon>
    </lineage>
</organism>
<dbReference type="GO" id="GO:0045892">
    <property type="term" value="P:negative regulation of DNA-templated transcription"/>
    <property type="evidence" value="ECO:0007669"/>
    <property type="project" value="TreeGrafter"/>
</dbReference>
<keyword evidence="3" id="KW-0804">Transcription</keyword>
<feature type="domain" description="HTH gntR-type" evidence="4">
    <location>
        <begin position="10"/>
        <end position="78"/>
    </location>
</feature>
<proteinExistence type="predicted"/>
<sequence>MDYVTKRSRPRLANEIVDAVKSRIDGGDYPPGSRLPTEAQLGDEFAVSRATVRSAIKELAVTGLVVTRQGLGSYVRSIPRVKDGLEKLGSISDSIRASGKEPGMEYARRQVRAVSEDEAVKMSLPTGTQIVELRRKITADGEVVAYSFDLLPLSIFPDDFDPRVMEGSIFAYFEEKLGHHASLGIAEVHAVESRKIGWGPGSSNHSLFILLDQLQYAEDGLLLGYSRSYFVEGAYAFLLKRTN</sequence>
<dbReference type="RefSeq" id="WP_218868896.1">
    <property type="nucleotide sequence ID" value="NZ_JACCFM010000001.1"/>
</dbReference>
<name>A0A7Z0EGM5_9MICO</name>
<evidence type="ECO:0000313" key="6">
    <source>
        <dbReference type="Proteomes" id="UP000537260"/>
    </source>
</evidence>
<dbReference type="CDD" id="cd07377">
    <property type="entry name" value="WHTH_GntR"/>
    <property type="match status" value="1"/>
</dbReference>
<keyword evidence="6" id="KW-1185">Reference proteome</keyword>
<dbReference type="Pfam" id="PF00392">
    <property type="entry name" value="GntR"/>
    <property type="match status" value="1"/>
</dbReference>
<dbReference type="Pfam" id="PF07702">
    <property type="entry name" value="UTRA"/>
    <property type="match status" value="1"/>
</dbReference>